<dbReference type="Gramene" id="Os06t0178800-00">
    <property type="protein sequence ID" value="Os06t0178800-00"/>
    <property type="gene ID" value="Os06g0178800"/>
</dbReference>
<name>A0A0P0WTJ9_ORYSJ</name>
<sequence length="86" mass="9435">MVRNLITQTMRSSPGRGPSSAEPTAAWQPRRHRPILTAGRDRWSGWAPVSRRRRAGHRRRGLAGTGSVAPARRRPVLALCLAASMA</sequence>
<organism evidence="2 3">
    <name type="scientific">Oryza sativa subsp. japonica</name>
    <name type="common">Rice</name>
    <dbReference type="NCBI Taxonomy" id="39947"/>
    <lineage>
        <taxon>Eukaryota</taxon>
        <taxon>Viridiplantae</taxon>
        <taxon>Streptophyta</taxon>
        <taxon>Embryophyta</taxon>
        <taxon>Tracheophyta</taxon>
        <taxon>Spermatophyta</taxon>
        <taxon>Magnoliopsida</taxon>
        <taxon>Liliopsida</taxon>
        <taxon>Poales</taxon>
        <taxon>Poaceae</taxon>
        <taxon>BOP clade</taxon>
        <taxon>Oryzoideae</taxon>
        <taxon>Oryzeae</taxon>
        <taxon>Oryzinae</taxon>
        <taxon>Oryza</taxon>
        <taxon>Oryza sativa</taxon>
    </lineage>
</organism>
<evidence type="ECO:0000313" key="2">
    <source>
        <dbReference type="EMBL" id="BAS96442.1"/>
    </source>
</evidence>
<feature type="compositionally biased region" description="Basic residues" evidence="1">
    <location>
        <begin position="50"/>
        <end position="61"/>
    </location>
</feature>
<feature type="compositionally biased region" description="Polar residues" evidence="1">
    <location>
        <begin position="1"/>
        <end position="12"/>
    </location>
</feature>
<keyword evidence="3" id="KW-1185">Reference proteome</keyword>
<reference evidence="2 3" key="3">
    <citation type="journal article" date="2013" name="Rice">
        <title>Improvement of the Oryza sativa Nipponbare reference genome using next generation sequence and optical map data.</title>
        <authorList>
            <person name="Kawahara Y."/>
            <person name="de la Bastide M."/>
            <person name="Hamilton J.P."/>
            <person name="Kanamori H."/>
            <person name="McCombie W.R."/>
            <person name="Ouyang S."/>
            <person name="Schwartz D.C."/>
            <person name="Tanaka T."/>
            <person name="Wu J."/>
            <person name="Zhou S."/>
            <person name="Childs K.L."/>
            <person name="Davidson R.M."/>
            <person name="Lin H."/>
            <person name="Quesada-Ocampo L."/>
            <person name="Vaillancourt B."/>
            <person name="Sakai H."/>
            <person name="Lee S.S."/>
            <person name="Kim J."/>
            <person name="Numa H."/>
            <person name="Itoh T."/>
            <person name="Buell C.R."/>
            <person name="Matsumoto T."/>
        </authorList>
    </citation>
    <scope>NUCLEOTIDE SEQUENCE [LARGE SCALE GENOMIC DNA]</scope>
    <source>
        <strain evidence="3">cv. Nipponbare</strain>
    </source>
</reference>
<dbReference type="AlphaFoldDB" id="A0A0P0WTJ9"/>
<reference evidence="2 3" key="2">
    <citation type="journal article" date="2013" name="Plant Cell Physiol.">
        <title>Rice Annotation Project Database (RAP-DB): an integrative and interactive database for rice genomics.</title>
        <authorList>
            <person name="Sakai H."/>
            <person name="Lee S.S."/>
            <person name="Tanaka T."/>
            <person name="Numa H."/>
            <person name="Kim J."/>
            <person name="Kawahara Y."/>
            <person name="Wakimoto H."/>
            <person name="Yang C.C."/>
            <person name="Iwamoto M."/>
            <person name="Abe T."/>
            <person name="Yamada Y."/>
            <person name="Muto A."/>
            <person name="Inokuchi H."/>
            <person name="Ikemura T."/>
            <person name="Matsumoto T."/>
            <person name="Sasaki T."/>
            <person name="Itoh T."/>
        </authorList>
    </citation>
    <scope>NUCLEOTIDE SEQUENCE [LARGE SCALE GENOMIC DNA]</scope>
    <source>
        <strain evidence="3">cv. Nipponbare</strain>
    </source>
</reference>
<dbReference type="EMBL" id="AP014962">
    <property type="protein sequence ID" value="BAS96442.1"/>
    <property type="molecule type" value="Genomic_DNA"/>
</dbReference>
<feature type="region of interest" description="Disordered" evidence="1">
    <location>
        <begin position="1"/>
        <end position="68"/>
    </location>
</feature>
<proteinExistence type="predicted"/>
<dbReference type="PaxDb" id="39947-A0A0P0WTJ9"/>
<protein>
    <submittedName>
        <fullName evidence="2">Os06g0178800 protein</fullName>
    </submittedName>
</protein>
<dbReference type="InParanoid" id="A0A0P0WTJ9"/>
<dbReference type="Proteomes" id="UP000059680">
    <property type="component" value="Chromosome 6"/>
</dbReference>
<evidence type="ECO:0000256" key="1">
    <source>
        <dbReference type="SAM" id="MobiDB-lite"/>
    </source>
</evidence>
<reference evidence="3" key="1">
    <citation type="journal article" date="2005" name="Nature">
        <title>The map-based sequence of the rice genome.</title>
        <authorList>
            <consortium name="International rice genome sequencing project (IRGSP)"/>
            <person name="Matsumoto T."/>
            <person name="Wu J."/>
            <person name="Kanamori H."/>
            <person name="Katayose Y."/>
            <person name="Fujisawa M."/>
            <person name="Namiki N."/>
            <person name="Mizuno H."/>
            <person name="Yamamoto K."/>
            <person name="Antonio B.A."/>
            <person name="Baba T."/>
            <person name="Sakata K."/>
            <person name="Nagamura Y."/>
            <person name="Aoki H."/>
            <person name="Arikawa K."/>
            <person name="Arita K."/>
            <person name="Bito T."/>
            <person name="Chiden Y."/>
            <person name="Fujitsuka N."/>
            <person name="Fukunaka R."/>
            <person name="Hamada M."/>
            <person name="Harada C."/>
            <person name="Hayashi A."/>
            <person name="Hijishita S."/>
            <person name="Honda M."/>
            <person name="Hosokawa S."/>
            <person name="Ichikawa Y."/>
            <person name="Idonuma A."/>
            <person name="Iijima M."/>
            <person name="Ikeda M."/>
            <person name="Ikeno M."/>
            <person name="Ito K."/>
            <person name="Ito S."/>
            <person name="Ito T."/>
            <person name="Ito Y."/>
            <person name="Ito Y."/>
            <person name="Iwabuchi A."/>
            <person name="Kamiya K."/>
            <person name="Karasawa W."/>
            <person name="Kurita K."/>
            <person name="Katagiri S."/>
            <person name="Kikuta A."/>
            <person name="Kobayashi H."/>
            <person name="Kobayashi N."/>
            <person name="Machita K."/>
            <person name="Maehara T."/>
            <person name="Masukawa M."/>
            <person name="Mizubayashi T."/>
            <person name="Mukai Y."/>
            <person name="Nagasaki H."/>
            <person name="Nagata Y."/>
            <person name="Naito S."/>
            <person name="Nakashima M."/>
            <person name="Nakama Y."/>
            <person name="Nakamichi Y."/>
            <person name="Nakamura M."/>
            <person name="Meguro A."/>
            <person name="Negishi M."/>
            <person name="Ohta I."/>
            <person name="Ohta T."/>
            <person name="Okamoto M."/>
            <person name="Ono N."/>
            <person name="Saji S."/>
            <person name="Sakaguchi M."/>
            <person name="Sakai K."/>
            <person name="Shibata M."/>
            <person name="Shimokawa T."/>
            <person name="Song J."/>
            <person name="Takazaki Y."/>
            <person name="Terasawa K."/>
            <person name="Tsugane M."/>
            <person name="Tsuji K."/>
            <person name="Ueda S."/>
            <person name="Waki K."/>
            <person name="Yamagata H."/>
            <person name="Yamamoto M."/>
            <person name="Yamamoto S."/>
            <person name="Yamane H."/>
            <person name="Yoshiki S."/>
            <person name="Yoshihara R."/>
            <person name="Yukawa K."/>
            <person name="Zhong H."/>
            <person name="Yano M."/>
            <person name="Yuan Q."/>
            <person name="Ouyang S."/>
            <person name="Liu J."/>
            <person name="Jones K.M."/>
            <person name="Gansberger K."/>
            <person name="Moffat K."/>
            <person name="Hill J."/>
            <person name="Bera J."/>
            <person name="Fadrosh D."/>
            <person name="Jin S."/>
            <person name="Johri S."/>
            <person name="Kim M."/>
            <person name="Overton L."/>
            <person name="Reardon M."/>
            <person name="Tsitrin T."/>
            <person name="Vuong H."/>
            <person name="Weaver B."/>
            <person name="Ciecko A."/>
            <person name="Tallon L."/>
            <person name="Jackson J."/>
            <person name="Pai G."/>
            <person name="Aken S.V."/>
            <person name="Utterback T."/>
            <person name="Reidmuller S."/>
            <person name="Feldblyum T."/>
            <person name="Hsiao J."/>
            <person name="Zismann V."/>
            <person name="Iobst S."/>
            <person name="de Vazeille A.R."/>
            <person name="Buell C.R."/>
            <person name="Ying K."/>
            <person name="Li Y."/>
            <person name="Lu T."/>
            <person name="Huang Y."/>
            <person name="Zhao Q."/>
            <person name="Feng Q."/>
            <person name="Zhang L."/>
            <person name="Zhu J."/>
            <person name="Weng Q."/>
            <person name="Mu J."/>
            <person name="Lu Y."/>
            <person name="Fan D."/>
            <person name="Liu Y."/>
            <person name="Guan J."/>
            <person name="Zhang Y."/>
            <person name="Yu S."/>
            <person name="Liu X."/>
            <person name="Zhang Y."/>
            <person name="Hong G."/>
            <person name="Han B."/>
            <person name="Choisne N."/>
            <person name="Demange N."/>
            <person name="Orjeda G."/>
            <person name="Samain S."/>
            <person name="Cattolico L."/>
            <person name="Pelletier E."/>
            <person name="Couloux A."/>
            <person name="Segurens B."/>
            <person name="Wincker P."/>
            <person name="D'Hont A."/>
            <person name="Scarpelli C."/>
            <person name="Weissenbach J."/>
            <person name="Salanoubat M."/>
            <person name="Quetier F."/>
            <person name="Yu Y."/>
            <person name="Kim H.R."/>
            <person name="Rambo T."/>
            <person name="Currie J."/>
            <person name="Collura K."/>
            <person name="Luo M."/>
            <person name="Yang T."/>
            <person name="Ammiraju J.S.S."/>
            <person name="Engler F."/>
            <person name="Soderlund C."/>
            <person name="Wing R.A."/>
            <person name="Palmer L.E."/>
            <person name="de la Bastide M."/>
            <person name="Spiegel L."/>
            <person name="Nascimento L."/>
            <person name="Zutavern T."/>
            <person name="O'Shaughnessy A."/>
            <person name="Dike S."/>
            <person name="Dedhia N."/>
            <person name="Preston R."/>
            <person name="Balija V."/>
            <person name="McCombie W.R."/>
            <person name="Chow T."/>
            <person name="Chen H."/>
            <person name="Chung M."/>
            <person name="Chen C."/>
            <person name="Shaw J."/>
            <person name="Wu H."/>
            <person name="Hsiao K."/>
            <person name="Chao Y."/>
            <person name="Chu M."/>
            <person name="Cheng C."/>
            <person name="Hour A."/>
            <person name="Lee P."/>
            <person name="Lin S."/>
            <person name="Lin Y."/>
            <person name="Liou J."/>
            <person name="Liu S."/>
            <person name="Hsing Y."/>
            <person name="Raghuvanshi S."/>
            <person name="Mohanty A."/>
            <person name="Bharti A.K."/>
            <person name="Gaur A."/>
            <person name="Gupta V."/>
            <person name="Kumar D."/>
            <person name="Ravi V."/>
            <person name="Vij S."/>
            <person name="Kapur A."/>
            <person name="Khurana P."/>
            <person name="Khurana P."/>
            <person name="Khurana J.P."/>
            <person name="Tyagi A.K."/>
            <person name="Gaikwad K."/>
            <person name="Singh A."/>
            <person name="Dalal V."/>
            <person name="Srivastava S."/>
            <person name="Dixit A."/>
            <person name="Pal A.K."/>
            <person name="Ghazi I.A."/>
            <person name="Yadav M."/>
            <person name="Pandit A."/>
            <person name="Bhargava A."/>
            <person name="Sureshbabu K."/>
            <person name="Batra K."/>
            <person name="Sharma T.R."/>
            <person name="Mohapatra T."/>
            <person name="Singh N.K."/>
            <person name="Messing J."/>
            <person name="Nelson A.B."/>
            <person name="Fuks G."/>
            <person name="Kavchok S."/>
            <person name="Keizer G."/>
            <person name="Linton E."/>
            <person name="Llaca V."/>
            <person name="Song R."/>
            <person name="Tanyolac B."/>
            <person name="Young S."/>
            <person name="Ho-Il K."/>
            <person name="Hahn J.H."/>
            <person name="Sangsakoo G."/>
            <person name="Vanavichit A."/>
            <person name="de Mattos Luiz.A.T."/>
            <person name="Zimmer P.D."/>
            <person name="Malone G."/>
            <person name="Dellagostin O."/>
            <person name="de Oliveira A.C."/>
            <person name="Bevan M."/>
            <person name="Bancroft I."/>
            <person name="Minx P."/>
            <person name="Cordum H."/>
            <person name="Wilson R."/>
            <person name="Cheng Z."/>
            <person name="Jin W."/>
            <person name="Jiang J."/>
            <person name="Leong S.A."/>
            <person name="Iwama H."/>
            <person name="Gojobori T."/>
            <person name="Itoh T."/>
            <person name="Niimura Y."/>
            <person name="Fujii Y."/>
            <person name="Habara T."/>
            <person name="Sakai H."/>
            <person name="Sato Y."/>
            <person name="Wilson G."/>
            <person name="Kumar K."/>
            <person name="McCouch S."/>
            <person name="Juretic N."/>
            <person name="Hoen D."/>
            <person name="Wright S."/>
            <person name="Bruskiewich R."/>
            <person name="Bureau T."/>
            <person name="Miyao A."/>
            <person name="Hirochika H."/>
            <person name="Nishikawa T."/>
            <person name="Kadowaki K."/>
            <person name="Sugiura M."/>
            <person name="Burr B."/>
            <person name="Sasaki T."/>
        </authorList>
    </citation>
    <scope>NUCLEOTIDE SEQUENCE [LARGE SCALE GENOMIC DNA]</scope>
    <source>
        <strain evidence="3">cv. Nipponbare</strain>
    </source>
</reference>
<accession>A0A0P0WTJ9</accession>
<evidence type="ECO:0000313" key="3">
    <source>
        <dbReference type="Proteomes" id="UP000059680"/>
    </source>
</evidence>
<gene>
    <name evidence="2" type="ordered locus">Os06g0178800</name>
    <name evidence="2" type="ORF">OSNPB_060178800</name>
</gene>
<feature type="non-terminal residue" evidence="2">
    <location>
        <position position="1"/>
    </location>
</feature>